<comment type="caution">
    <text evidence="2">The sequence shown here is derived from an EMBL/GenBank/DDBJ whole genome shotgun (WGS) entry which is preliminary data.</text>
</comment>
<gene>
    <name evidence="2" type="ORF">SI7747_UN021129</name>
</gene>
<accession>A0ABN7EB95</accession>
<protein>
    <recommendedName>
        <fullName evidence="1">Isopenicillin N synthase-like Fe(2+) 2OG dioxygenase domain-containing protein</fullName>
    </recommendedName>
</protein>
<organism evidence="2 3">
    <name type="scientific">Spirodela intermedia</name>
    <name type="common">Intermediate duckweed</name>
    <dbReference type="NCBI Taxonomy" id="51605"/>
    <lineage>
        <taxon>Eukaryota</taxon>
        <taxon>Viridiplantae</taxon>
        <taxon>Streptophyta</taxon>
        <taxon>Embryophyta</taxon>
        <taxon>Tracheophyta</taxon>
        <taxon>Spermatophyta</taxon>
        <taxon>Magnoliopsida</taxon>
        <taxon>Liliopsida</taxon>
        <taxon>Araceae</taxon>
        <taxon>Lemnoideae</taxon>
        <taxon>Spirodela</taxon>
    </lineage>
</organism>
<dbReference type="Proteomes" id="UP001189122">
    <property type="component" value="Unassembled WGS sequence"/>
</dbReference>
<proteinExistence type="predicted"/>
<sequence>MSTMVMTAGSGALPGPVRVESLAASGIATIPPNTSDRRTTKNLDAGPQIPTVDLAKIRSTNEEERRSCAEVVREAASNWGMMQIRRRSVTPMTSRRGISKATAASSQTMPTAGEAWQDYFFHLEAAEEEVGGMSDLLLQMKITTTRLAHSQTWPWLHRAQHGSGLQAYYAGEWVTVGCVPDSIIVHVGDVIEILSNGRYKSILHRVLVNREKVRISWSVFCEPPPDKIILKPLDALVHEGRRLSSRLARRPAH</sequence>
<dbReference type="EMBL" id="CACRZD030000148">
    <property type="protein sequence ID" value="CAA6674771.1"/>
    <property type="molecule type" value="Genomic_DNA"/>
</dbReference>
<dbReference type="SUPFAM" id="SSF51197">
    <property type="entry name" value="Clavaminate synthase-like"/>
    <property type="match status" value="1"/>
</dbReference>
<evidence type="ECO:0000313" key="3">
    <source>
        <dbReference type="Proteomes" id="UP001189122"/>
    </source>
</evidence>
<reference evidence="3" key="1">
    <citation type="journal article" date="2020" name="Sci. Rep.">
        <title>Chromosome-scale genome assembly for the duckweed Spirodela intermedia, integrating cytogenetic maps, PacBio and Oxford Nanopore libraries.</title>
        <authorList>
            <person name="Hoang P.T.N."/>
            <person name="Fiebig A."/>
            <person name="Novak P."/>
            <person name="Macas J."/>
            <person name="Cao H.X."/>
            <person name="Stepanenko A."/>
            <person name="Chen G."/>
            <person name="Borisjuk N."/>
            <person name="Scholz U."/>
            <person name="Schubert I."/>
        </authorList>
    </citation>
    <scope>NUCLEOTIDE SEQUENCE [LARGE SCALE GENOMIC DNA]</scope>
</reference>
<feature type="domain" description="Isopenicillin N synthase-like Fe(2+) 2OG dioxygenase" evidence="1">
    <location>
        <begin position="162"/>
        <end position="223"/>
    </location>
</feature>
<evidence type="ECO:0000259" key="1">
    <source>
        <dbReference type="Pfam" id="PF03171"/>
    </source>
</evidence>
<dbReference type="InterPro" id="IPR044861">
    <property type="entry name" value="IPNS-like_FE2OG_OXY"/>
</dbReference>
<dbReference type="InterPro" id="IPR050231">
    <property type="entry name" value="Iron_ascorbate_oxido_reductase"/>
</dbReference>
<name>A0ABN7EB95_SPIIN</name>
<dbReference type="Pfam" id="PF03171">
    <property type="entry name" value="2OG-FeII_Oxy"/>
    <property type="match status" value="1"/>
</dbReference>
<dbReference type="PANTHER" id="PTHR47990">
    <property type="entry name" value="2-OXOGLUTARATE (2OG) AND FE(II)-DEPENDENT OXYGENASE SUPERFAMILY PROTEIN-RELATED"/>
    <property type="match status" value="1"/>
</dbReference>
<dbReference type="InterPro" id="IPR027443">
    <property type="entry name" value="IPNS-like_sf"/>
</dbReference>
<dbReference type="Gene3D" id="2.60.120.330">
    <property type="entry name" value="B-lactam Antibiotic, Isopenicillin N Synthase, Chain"/>
    <property type="match status" value="2"/>
</dbReference>
<evidence type="ECO:0000313" key="2">
    <source>
        <dbReference type="EMBL" id="CAA6674771.1"/>
    </source>
</evidence>
<keyword evidence="3" id="KW-1185">Reference proteome</keyword>